<keyword evidence="4" id="KW-1185">Reference proteome</keyword>
<dbReference type="Proteomes" id="UP000000379">
    <property type="component" value="Chromosome"/>
</dbReference>
<feature type="compositionally biased region" description="Polar residues" evidence="1">
    <location>
        <begin position="11"/>
        <end position="20"/>
    </location>
</feature>
<feature type="domain" description="Oxidoreductase molybdopterin-binding" evidence="2">
    <location>
        <begin position="31"/>
        <end position="176"/>
    </location>
</feature>
<evidence type="ECO:0000313" key="4">
    <source>
        <dbReference type="Proteomes" id="UP000000379"/>
    </source>
</evidence>
<dbReference type="PANTHER" id="PTHR43032">
    <property type="entry name" value="PROTEIN-METHIONINE-SULFOXIDE REDUCTASE"/>
    <property type="match status" value="1"/>
</dbReference>
<proteinExistence type="predicted"/>
<evidence type="ECO:0000256" key="1">
    <source>
        <dbReference type="SAM" id="MobiDB-lite"/>
    </source>
</evidence>
<reference evidence="3 4" key="2">
    <citation type="journal article" date="2011" name="Stand. Genomic Sci.">
        <title>Complete genome sequence of Truepera radiovictrix type strain (RQ-24).</title>
        <authorList>
            <person name="Ivanova N."/>
            <person name="Rohde C."/>
            <person name="Munk C."/>
            <person name="Nolan M."/>
            <person name="Lucas S."/>
            <person name="Del Rio T.G."/>
            <person name="Tice H."/>
            <person name="Deshpande S."/>
            <person name="Cheng J.F."/>
            <person name="Tapia R."/>
            <person name="Han C."/>
            <person name="Goodwin L."/>
            <person name="Pitluck S."/>
            <person name="Liolios K."/>
            <person name="Mavromatis K."/>
            <person name="Mikhailova N."/>
            <person name="Pati A."/>
            <person name="Chen A."/>
            <person name="Palaniappan K."/>
            <person name="Land M."/>
            <person name="Hauser L."/>
            <person name="Chang Y.J."/>
            <person name="Jeffries C.D."/>
            <person name="Brambilla E."/>
            <person name="Rohde M."/>
            <person name="Goker M."/>
            <person name="Tindall B.J."/>
            <person name="Woyke T."/>
            <person name="Bristow J."/>
            <person name="Eisen J.A."/>
            <person name="Markowitz V."/>
            <person name="Hugenholtz P."/>
            <person name="Kyrpides N.C."/>
            <person name="Klenk H.P."/>
            <person name="Lapidus A."/>
        </authorList>
    </citation>
    <scope>NUCLEOTIDE SEQUENCE [LARGE SCALE GENOMIC DNA]</scope>
    <source>
        <strain evidence="4">DSM 17093 / CIP 108686 / LMG 22925 / RQ-24</strain>
    </source>
</reference>
<dbReference type="eggNOG" id="COG2041">
    <property type="taxonomic scope" value="Bacteria"/>
</dbReference>
<dbReference type="KEGG" id="tra:Trad_0867"/>
<dbReference type="HOGENOM" id="CLU_094953_0_0_0"/>
<dbReference type="SUPFAM" id="SSF56524">
    <property type="entry name" value="Oxidoreductase molybdopterin-binding domain"/>
    <property type="match status" value="1"/>
</dbReference>
<evidence type="ECO:0000313" key="3">
    <source>
        <dbReference type="EMBL" id="ADI14001.1"/>
    </source>
</evidence>
<name>D7CUA3_TRURR</name>
<dbReference type="OrthoDB" id="9778777at2"/>
<dbReference type="AlphaFoldDB" id="D7CUA3"/>
<protein>
    <submittedName>
        <fullName evidence="3">Oxidoreductase molybdopterin binding protein</fullName>
    </submittedName>
</protein>
<gene>
    <name evidence="3" type="ordered locus">Trad_0867</name>
</gene>
<dbReference type="PANTHER" id="PTHR43032:SF4">
    <property type="entry name" value="OXIDOREDUCTASE MOLYBDOPTERIN-BINDING DOMAIN-CONTAINING PROTEIN"/>
    <property type="match status" value="1"/>
</dbReference>
<dbReference type="InterPro" id="IPR036374">
    <property type="entry name" value="OxRdtase_Mopterin-bd_sf"/>
</dbReference>
<sequence length="194" mass="21919">MLGKIFHKAPASSNVPPGQSVTERFPVMTYGPTPRVSEATFELRIFGLAEETTLSWEALLALPQTRITRDFHCVTHWSKLGVSWTGVLTTELIRHLAVHPEATHVMLHCYGGYTTNLALEDFLADGCLIAHKLEGQPIPVDHGGPVRAVIPHLYAWKSAKWLSGIEFMRGDRPGFWERNGYHRRGDPFREERYS</sequence>
<accession>D7CUA3</accession>
<dbReference type="CDD" id="cd02109">
    <property type="entry name" value="arch_bact_SO_family_Moco"/>
    <property type="match status" value="1"/>
</dbReference>
<dbReference type="InterPro" id="IPR000572">
    <property type="entry name" value="OxRdtase_Mopterin-bd_dom"/>
</dbReference>
<organism evidence="3 4">
    <name type="scientific">Truepera radiovictrix (strain DSM 17093 / CIP 108686 / LMG 22925 / RQ-24)</name>
    <dbReference type="NCBI Taxonomy" id="649638"/>
    <lineage>
        <taxon>Bacteria</taxon>
        <taxon>Thermotogati</taxon>
        <taxon>Deinococcota</taxon>
        <taxon>Deinococci</taxon>
        <taxon>Trueperales</taxon>
        <taxon>Trueperaceae</taxon>
        <taxon>Truepera</taxon>
    </lineage>
</organism>
<dbReference type="Pfam" id="PF00174">
    <property type="entry name" value="Oxidored_molyb"/>
    <property type="match status" value="1"/>
</dbReference>
<dbReference type="Gene3D" id="3.90.420.10">
    <property type="entry name" value="Oxidoreductase, molybdopterin-binding domain"/>
    <property type="match status" value="1"/>
</dbReference>
<dbReference type="EMBL" id="CP002049">
    <property type="protein sequence ID" value="ADI14001.1"/>
    <property type="molecule type" value="Genomic_DNA"/>
</dbReference>
<dbReference type="STRING" id="649638.Trad_0867"/>
<feature type="region of interest" description="Disordered" evidence="1">
    <location>
        <begin position="1"/>
        <end position="20"/>
    </location>
</feature>
<dbReference type="RefSeq" id="WP_013177373.1">
    <property type="nucleotide sequence ID" value="NC_014221.1"/>
</dbReference>
<reference evidence="4" key="1">
    <citation type="submission" date="2010-05" db="EMBL/GenBank/DDBJ databases">
        <title>The complete genome of Truepera radiovictris DSM 17093.</title>
        <authorList>
            <consortium name="US DOE Joint Genome Institute (JGI-PGF)"/>
            <person name="Lucas S."/>
            <person name="Copeland A."/>
            <person name="Lapidus A."/>
            <person name="Glavina del Rio T."/>
            <person name="Dalin E."/>
            <person name="Tice H."/>
            <person name="Bruce D."/>
            <person name="Goodwin L."/>
            <person name="Pitluck S."/>
            <person name="Kyrpides N."/>
            <person name="Mavromatis K."/>
            <person name="Ovchinnikova G."/>
            <person name="Munk A.C."/>
            <person name="Detter J.C."/>
            <person name="Han C."/>
            <person name="Tapia R."/>
            <person name="Land M."/>
            <person name="Hauser L."/>
            <person name="Markowitz V."/>
            <person name="Cheng J.-F."/>
            <person name="Hugenholtz P."/>
            <person name="Woyke T."/>
            <person name="Wu D."/>
            <person name="Tindall B."/>
            <person name="Pomrenke H.G."/>
            <person name="Brambilla E."/>
            <person name="Klenk H.-P."/>
            <person name="Eisen J.A."/>
        </authorList>
    </citation>
    <scope>NUCLEOTIDE SEQUENCE [LARGE SCALE GENOMIC DNA]</scope>
    <source>
        <strain evidence="4">DSM 17093 / CIP 108686 / LMG 22925 / RQ-24</strain>
    </source>
</reference>
<evidence type="ECO:0000259" key="2">
    <source>
        <dbReference type="Pfam" id="PF00174"/>
    </source>
</evidence>